<accession>A0AAE3ZY39</accession>
<sequence length="224" mass="22830">MSAAAPERSWWAIGTLAAAVLATTLAVPSLVSDPDLDLGTPVAAPSPAPAPATASAAPSPSASPSGEQGFGQSPTPSPSPSSATPAPPPRSSAPPPPTFTTIRIAATDPANERFRVEAIDCPTCASGSRIQYLGQGQALTVHVRGVTVGGRRNLTIHYTCGGGARPLDIIVNNGEKVSLTLAGNDSWLDPATVTIPIDLPVGDTEIRLFHATEPSVDLDQFVIS</sequence>
<feature type="compositionally biased region" description="Low complexity" evidence="1">
    <location>
        <begin position="51"/>
        <end position="65"/>
    </location>
</feature>
<evidence type="ECO:0000256" key="1">
    <source>
        <dbReference type="SAM" id="MobiDB-lite"/>
    </source>
</evidence>
<protein>
    <recommendedName>
        <fullName evidence="4">CBM6 domain-containing protein</fullName>
    </recommendedName>
</protein>
<dbReference type="Proteomes" id="UP001183629">
    <property type="component" value="Unassembled WGS sequence"/>
</dbReference>
<dbReference type="Gene3D" id="2.60.120.260">
    <property type="entry name" value="Galactose-binding domain-like"/>
    <property type="match status" value="1"/>
</dbReference>
<evidence type="ECO:0008006" key="4">
    <source>
        <dbReference type="Google" id="ProtNLM"/>
    </source>
</evidence>
<dbReference type="SUPFAM" id="SSF49785">
    <property type="entry name" value="Galactose-binding domain-like"/>
    <property type="match status" value="1"/>
</dbReference>
<proteinExistence type="predicted"/>
<comment type="caution">
    <text evidence="2">The sequence shown here is derived from an EMBL/GenBank/DDBJ whole genome shotgun (WGS) entry which is preliminary data.</text>
</comment>
<gene>
    <name evidence="2" type="ORF">J2S44_006185</name>
</gene>
<dbReference type="RefSeq" id="WP_310421047.1">
    <property type="nucleotide sequence ID" value="NZ_JAVDYC010000001.1"/>
</dbReference>
<dbReference type="EMBL" id="JAVDYC010000001">
    <property type="protein sequence ID" value="MDR7325935.1"/>
    <property type="molecule type" value="Genomic_DNA"/>
</dbReference>
<evidence type="ECO:0000313" key="3">
    <source>
        <dbReference type="Proteomes" id="UP001183629"/>
    </source>
</evidence>
<dbReference type="AlphaFoldDB" id="A0AAE3ZY39"/>
<keyword evidence="3" id="KW-1185">Reference proteome</keyword>
<name>A0AAE3ZY39_9ACTN</name>
<reference evidence="2 3" key="1">
    <citation type="submission" date="2023-07" db="EMBL/GenBank/DDBJ databases">
        <title>Sequencing the genomes of 1000 actinobacteria strains.</title>
        <authorList>
            <person name="Klenk H.-P."/>
        </authorList>
    </citation>
    <scope>NUCLEOTIDE SEQUENCE [LARGE SCALE GENOMIC DNA]</scope>
    <source>
        <strain evidence="2 3">DSM 44711</strain>
    </source>
</reference>
<dbReference type="InterPro" id="IPR008979">
    <property type="entry name" value="Galactose-bd-like_sf"/>
</dbReference>
<organism evidence="2 3">
    <name type="scientific">Catenuloplanes niger</name>
    <dbReference type="NCBI Taxonomy" id="587534"/>
    <lineage>
        <taxon>Bacteria</taxon>
        <taxon>Bacillati</taxon>
        <taxon>Actinomycetota</taxon>
        <taxon>Actinomycetes</taxon>
        <taxon>Micromonosporales</taxon>
        <taxon>Micromonosporaceae</taxon>
        <taxon>Catenuloplanes</taxon>
    </lineage>
</organism>
<feature type="compositionally biased region" description="Pro residues" evidence="1">
    <location>
        <begin position="75"/>
        <end position="98"/>
    </location>
</feature>
<feature type="region of interest" description="Disordered" evidence="1">
    <location>
        <begin position="31"/>
        <end position="101"/>
    </location>
</feature>
<evidence type="ECO:0000313" key="2">
    <source>
        <dbReference type="EMBL" id="MDR7325935.1"/>
    </source>
</evidence>